<dbReference type="PROSITE" id="PS50927">
    <property type="entry name" value="BULB_LECTIN"/>
    <property type="match status" value="1"/>
</dbReference>
<evidence type="ECO:0000313" key="4">
    <source>
        <dbReference type="Proteomes" id="UP000578036"/>
    </source>
</evidence>
<feature type="domain" description="Bulb-type lectin" evidence="2">
    <location>
        <begin position="21"/>
        <end position="135"/>
    </location>
</feature>
<dbReference type="EMBL" id="JACHWF010000003">
    <property type="protein sequence ID" value="MBB3008096.1"/>
    <property type="molecule type" value="Genomic_DNA"/>
</dbReference>
<gene>
    <name evidence="3" type="ORF">FHX61_002749</name>
</gene>
<reference evidence="3 4" key="1">
    <citation type="submission" date="2020-08" db="EMBL/GenBank/DDBJ databases">
        <title>Genomic Encyclopedia of Type Strains, Phase IV (KMG-V): Genome sequencing to study the core and pangenomes of soil and plant-associated prokaryotes.</title>
        <authorList>
            <person name="Whitman W."/>
        </authorList>
    </citation>
    <scope>NUCLEOTIDE SEQUENCE [LARGE SCALE GENOMIC DNA]</scope>
    <source>
        <strain evidence="3 4">SLV-2362</strain>
    </source>
</reference>
<dbReference type="RefSeq" id="WP_183299465.1">
    <property type="nucleotide sequence ID" value="NZ_JACHWF010000003.1"/>
</dbReference>
<dbReference type="AlphaFoldDB" id="A0A7W4VAL1"/>
<feature type="signal peptide" evidence="1">
    <location>
        <begin position="1"/>
        <end position="20"/>
    </location>
</feature>
<dbReference type="SUPFAM" id="SSF51110">
    <property type="entry name" value="alpha-D-mannose-specific plant lectins"/>
    <property type="match status" value="1"/>
</dbReference>
<evidence type="ECO:0000313" key="3">
    <source>
        <dbReference type="EMBL" id="MBB3008096.1"/>
    </source>
</evidence>
<keyword evidence="1" id="KW-0732">Signal</keyword>
<keyword evidence="4" id="KW-1185">Reference proteome</keyword>
<dbReference type="InterPro" id="IPR036426">
    <property type="entry name" value="Bulb-type_lectin_dom_sf"/>
</dbReference>
<dbReference type="Gene3D" id="2.90.10.30">
    <property type="match status" value="1"/>
</dbReference>
<organism evidence="3 4">
    <name type="scientific">Cupriavidus alkaliphilus</name>
    <dbReference type="NCBI Taxonomy" id="942866"/>
    <lineage>
        <taxon>Bacteria</taxon>
        <taxon>Pseudomonadati</taxon>
        <taxon>Pseudomonadota</taxon>
        <taxon>Betaproteobacteria</taxon>
        <taxon>Burkholderiales</taxon>
        <taxon>Burkholderiaceae</taxon>
        <taxon>Cupriavidus</taxon>
    </lineage>
</organism>
<accession>A0A7W4VAL1</accession>
<feature type="chain" id="PRO_5030825195" description="Bulb-type lectin domain-containing protein" evidence="1">
    <location>
        <begin position="21"/>
        <end position="135"/>
    </location>
</feature>
<evidence type="ECO:0000256" key="1">
    <source>
        <dbReference type="SAM" id="SignalP"/>
    </source>
</evidence>
<protein>
    <recommendedName>
        <fullName evidence="2">Bulb-type lectin domain-containing protein</fullName>
    </recommendedName>
</protein>
<dbReference type="InterPro" id="IPR001480">
    <property type="entry name" value="Bulb-type_lectin_dom"/>
</dbReference>
<proteinExistence type="predicted"/>
<comment type="caution">
    <text evidence="3">The sequence shown here is derived from an EMBL/GenBank/DDBJ whole genome shotgun (WGS) entry which is preliminary data.</text>
</comment>
<dbReference type="Proteomes" id="UP000578036">
    <property type="component" value="Unassembled WGS sequence"/>
</dbReference>
<evidence type="ECO:0000259" key="2">
    <source>
        <dbReference type="PROSITE" id="PS50927"/>
    </source>
</evidence>
<sequence length="135" mass="15369">MKKRALAALLICAISISSYASDRLNLGQKLYFGQNIESPNGQYRLHMESDQRLVLRQSGVEIWHVKGQYSEDRGAVRAELRSILGIISLDLINYRDEAVWSNPRWNYPGGVVPRLTHLQVQNDGNVVLYTRLNAE</sequence>
<name>A0A7W4VAL1_9BURK</name>